<dbReference type="AlphaFoldDB" id="A0A392P054"/>
<reference evidence="1 2" key="1">
    <citation type="journal article" date="2018" name="Front. Plant Sci.">
        <title>Red Clover (Trifolium pratense) and Zigzag Clover (T. medium) - A Picture of Genomic Similarities and Differences.</title>
        <authorList>
            <person name="Dluhosova J."/>
            <person name="Istvanek J."/>
            <person name="Nedelnik J."/>
            <person name="Repkova J."/>
        </authorList>
    </citation>
    <scope>NUCLEOTIDE SEQUENCE [LARGE SCALE GENOMIC DNA]</scope>
    <source>
        <strain evidence="2">cv. 10/8</strain>
        <tissue evidence="1">Leaf</tissue>
    </source>
</reference>
<dbReference type="Proteomes" id="UP000265520">
    <property type="component" value="Unassembled WGS sequence"/>
</dbReference>
<proteinExistence type="predicted"/>
<sequence length="132" mass="14951">SGTVQNAADEDIQRPFKIQKLSNIPQDHIVDLNEQVLPSGVVSTENQGVNWTSLDKLVFEIELKAIKGLVRTVDNKKKEYLRKQSHPLEPFEIVHKHHIDDLLGRLKILKKTAAELKHFNGVTEISELIVKG</sequence>
<feature type="non-terminal residue" evidence="1">
    <location>
        <position position="1"/>
    </location>
</feature>
<name>A0A392P054_9FABA</name>
<protein>
    <submittedName>
        <fullName evidence="1">Uncharacterized protein</fullName>
    </submittedName>
</protein>
<feature type="non-terminal residue" evidence="1">
    <location>
        <position position="132"/>
    </location>
</feature>
<accession>A0A392P054</accession>
<evidence type="ECO:0000313" key="1">
    <source>
        <dbReference type="EMBL" id="MCI04165.1"/>
    </source>
</evidence>
<comment type="caution">
    <text evidence="1">The sequence shown here is derived from an EMBL/GenBank/DDBJ whole genome shotgun (WGS) entry which is preliminary data.</text>
</comment>
<organism evidence="1 2">
    <name type="scientific">Trifolium medium</name>
    <dbReference type="NCBI Taxonomy" id="97028"/>
    <lineage>
        <taxon>Eukaryota</taxon>
        <taxon>Viridiplantae</taxon>
        <taxon>Streptophyta</taxon>
        <taxon>Embryophyta</taxon>
        <taxon>Tracheophyta</taxon>
        <taxon>Spermatophyta</taxon>
        <taxon>Magnoliopsida</taxon>
        <taxon>eudicotyledons</taxon>
        <taxon>Gunneridae</taxon>
        <taxon>Pentapetalae</taxon>
        <taxon>rosids</taxon>
        <taxon>fabids</taxon>
        <taxon>Fabales</taxon>
        <taxon>Fabaceae</taxon>
        <taxon>Papilionoideae</taxon>
        <taxon>50 kb inversion clade</taxon>
        <taxon>NPAAA clade</taxon>
        <taxon>Hologalegina</taxon>
        <taxon>IRL clade</taxon>
        <taxon>Trifolieae</taxon>
        <taxon>Trifolium</taxon>
    </lineage>
</organism>
<keyword evidence="2" id="KW-1185">Reference proteome</keyword>
<dbReference type="EMBL" id="LXQA010054505">
    <property type="protein sequence ID" value="MCI04165.1"/>
    <property type="molecule type" value="Genomic_DNA"/>
</dbReference>
<evidence type="ECO:0000313" key="2">
    <source>
        <dbReference type="Proteomes" id="UP000265520"/>
    </source>
</evidence>